<gene>
    <name evidence="4" type="primary">LOC104586843</name>
</gene>
<protein>
    <submittedName>
        <fullName evidence="4">UDP-glycosyltransferase 74G1-like</fullName>
    </submittedName>
</protein>
<dbReference type="SUPFAM" id="SSF53756">
    <property type="entry name" value="UDP-Glycosyltransferase/glycogen phosphorylase"/>
    <property type="match status" value="1"/>
</dbReference>
<dbReference type="eggNOG" id="KOG1192">
    <property type="taxonomic scope" value="Eukaryota"/>
</dbReference>
<dbReference type="OrthoDB" id="5835829at2759"/>
<dbReference type="InterPro" id="IPR002213">
    <property type="entry name" value="UDP_glucos_trans"/>
</dbReference>
<reference evidence="4" key="1">
    <citation type="submission" date="2025-08" db="UniProtKB">
        <authorList>
            <consortium name="RefSeq"/>
        </authorList>
    </citation>
    <scope>IDENTIFICATION</scope>
</reference>
<evidence type="ECO:0000256" key="1">
    <source>
        <dbReference type="ARBA" id="ARBA00009995"/>
    </source>
</evidence>
<sequence>MENNGRDSLPTPHVLVFVGPGQGHMNPLLHFAKRLIFKGIKSTLAVTVFISKSMQSDVGSIPIETISDGFDEGGFDSAGGAEAYNERFKDVGSRTLAEVIQKYEGSEYPFTCLVYDSFFPWVLDVAKRFGLEGASFVTQSCAVFAIYYHVRQECVTIPSAEQDTVVLPGLPPLGVTEFPSFIVDKESNNSYFFSMLLGQFSNLDKVDWVFINTFHDLESEVLSTLVGLWRVKTIGPSVPSVYLNKSVDGDTDLSLRKANTDAYLGWLDTKEAGSVVFISFGSLAKLGEEQMEEVAKGLRESKRNFLWVVREKEKSKLPTKFEEDTSEYGLVVPWCSQLEVLNHRAVGCFVTHCGWNSTLEALSLGVSMVGIPQWSDQPTNAKCVESVWEVGVRAKVDIEKGIVRGEEIERCLKEVMEGVRGETIRKNTTRWKELAKKALDAGGSSDKNIEEFLDHLFKLKRS</sequence>
<dbReference type="PANTHER" id="PTHR11926">
    <property type="entry name" value="GLUCOSYL/GLUCURONOSYL TRANSFERASES"/>
    <property type="match status" value="1"/>
</dbReference>
<dbReference type="Pfam" id="PF00201">
    <property type="entry name" value="UDPGT"/>
    <property type="match status" value="1"/>
</dbReference>
<dbReference type="Proteomes" id="UP000189703">
    <property type="component" value="Unplaced"/>
</dbReference>
<dbReference type="GO" id="GO:0080044">
    <property type="term" value="F:quercetin 7-O-glucosyltransferase activity"/>
    <property type="evidence" value="ECO:0000318"/>
    <property type="project" value="GO_Central"/>
</dbReference>
<dbReference type="GO" id="GO:0005737">
    <property type="term" value="C:cytoplasm"/>
    <property type="evidence" value="ECO:0000318"/>
    <property type="project" value="GO_Central"/>
</dbReference>
<dbReference type="OMA" id="PEDTCMQ"/>
<dbReference type="CDD" id="cd03784">
    <property type="entry name" value="GT1_Gtf-like"/>
    <property type="match status" value="1"/>
</dbReference>
<proteinExistence type="inferred from homology"/>
<dbReference type="AlphaFoldDB" id="A0A1U7Z6J9"/>
<accession>A0A1U7Z6J9</accession>
<organism evidence="3 4">
    <name type="scientific">Nelumbo nucifera</name>
    <name type="common">Sacred lotus</name>
    <dbReference type="NCBI Taxonomy" id="4432"/>
    <lineage>
        <taxon>Eukaryota</taxon>
        <taxon>Viridiplantae</taxon>
        <taxon>Streptophyta</taxon>
        <taxon>Embryophyta</taxon>
        <taxon>Tracheophyta</taxon>
        <taxon>Spermatophyta</taxon>
        <taxon>Magnoliopsida</taxon>
        <taxon>Proteales</taxon>
        <taxon>Nelumbonaceae</taxon>
        <taxon>Nelumbo</taxon>
    </lineage>
</organism>
<name>A0A1U7Z6J9_NELNU</name>
<dbReference type="KEGG" id="nnu:104586843"/>
<dbReference type="Gene3D" id="3.40.50.2000">
    <property type="entry name" value="Glycogen Phosphorylase B"/>
    <property type="match status" value="2"/>
</dbReference>
<dbReference type="RefSeq" id="XP_010242509.1">
    <property type="nucleotide sequence ID" value="XM_010244207.1"/>
</dbReference>
<dbReference type="PANTHER" id="PTHR11926:SF1553">
    <property type="entry name" value="GLYCOSYLTRANSFERASE"/>
    <property type="match status" value="1"/>
</dbReference>
<keyword evidence="3" id="KW-1185">Reference proteome</keyword>
<keyword evidence="2" id="KW-0808">Transferase</keyword>
<evidence type="ECO:0000313" key="3">
    <source>
        <dbReference type="Proteomes" id="UP000189703"/>
    </source>
</evidence>
<evidence type="ECO:0000313" key="4">
    <source>
        <dbReference type="RefSeq" id="XP_010242509.1"/>
    </source>
</evidence>
<evidence type="ECO:0000256" key="2">
    <source>
        <dbReference type="ARBA" id="ARBA00022679"/>
    </source>
</evidence>
<dbReference type="GO" id="GO:0080043">
    <property type="term" value="F:quercetin 3-O-glucosyltransferase activity"/>
    <property type="evidence" value="ECO:0000318"/>
    <property type="project" value="GO_Central"/>
</dbReference>
<dbReference type="GeneID" id="104586843"/>
<dbReference type="FunFam" id="3.40.50.2000:FF:000019">
    <property type="entry name" value="Glycosyltransferase"/>
    <property type="match status" value="1"/>
</dbReference>
<comment type="similarity">
    <text evidence="1">Belongs to the UDP-glycosyltransferase family.</text>
</comment>